<keyword evidence="7 8" id="KW-0501">Molybdenum cofactor biosynthesis</keyword>
<evidence type="ECO:0000313" key="10">
    <source>
        <dbReference type="EMBL" id="RZU43330.1"/>
    </source>
</evidence>
<dbReference type="EMBL" id="SHKW01000001">
    <property type="protein sequence ID" value="RZU43330.1"/>
    <property type="molecule type" value="Genomic_DNA"/>
</dbReference>
<dbReference type="EC" id="2.7.7.77" evidence="8"/>
<dbReference type="AlphaFoldDB" id="A0A4Q7YZP3"/>
<keyword evidence="2 8" id="KW-0808">Transferase</keyword>
<keyword evidence="4 8" id="KW-0547">Nucleotide-binding</keyword>
<dbReference type="RefSeq" id="WP_130421802.1">
    <property type="nucleotide sequence ID" value="NZ_SHKW01000001.1"/>
</dbReference>
<sequence>MNGTSLAAYVLAGGRSSRMGRDKALLPLAGRPLIEHAVSKLRRLTPNVSILGSRPELASFAPLVPDLRESCGPLGGMEAALTHTSQEWTMIVPVDMPFLPAALLRRWAGGVLRQQGARAGIFIVDEVPQPTLCLLHREMLPLLSAAATQGRYKLYPAIEEAARTLAHRRSVMLEEVFLRHPWTQEDALSLFEELGGDGWEGDRESILTPAQRAASHLWFENLNTPEEFAEALQHLDALDG</sequence>
<accession>A0A4Q7YZP3</accession>
<comment type="domain">
    <text evidence="8">The N-terminal domain determines nucleotide recognition and specific binding, while the C-terminal domain determines the specific binding to the target protein.</text>
</comment>
<dbReference type="Pfam" id="PF12804">
    <property type="entry name" value="NTP_transf_3"/>
    <property type="match status" value="1"/>
</dbReference>
<evidence type="ECO:0000259" key="9">
    <source>
        <dbReference type="Pfam" id="PF12804"/>
    </source>
</evidence>
<feature type="domain" description="MobA-like NTP transferase" evidence="9">
    <location>
        <begin position="8"/>
        <end position="154"/>
    </location>
</feature>
<comment type="similarity">
    <text evidence="8">Belongs to the MobA family.</text>
</comment>
<comment type="caution">
    <text evidence="8">Lacks conserved residue(s) required for the propagation of feature annotation.</text>
</comment>
<gene>
    <name evidence="8" type="primary">mobA</name>
    <name evidence="10" type="ORF">BDD14_4988</name>
</gene>
<feature type="binding site" evidence="8">
    <location>
        <position position="23"/>
    </location>
    <ligand>
        <name>GTP</name>
        <dbReference type="ChEBI" id="CHEBI:37565"/>
    </ligand>
</feature>
<dbReference type="Proteomes" id="UP000292958">
    <property type="component" value="Unassembled WGS sequence"/>
</dbReference>
<keyword evidence="11" id="KW-1185">Reference proteome</keyword>
<dbReference type="HAMAP" id="MF_00316">
    <property type="entry name" value="MobA"/>
    <property type="match status" value="1"/>
</dbReference>
<dbReference type="GO" id="GO:0005737">
    <property type="term" value="C:cytoplasm"/>
    <property type="evidence" value="ECO:0007669"/>
    <property type="project" value="UniProtKB-SubCell"/>
</dbReference>
<dbReference type="PANTHER" id="PTHR19136">
    <property type="entry name" value="MOLYBDENUM COFACTOR GUANYLYLTRANSFERASE"/>
    <property type="match status" value="1"/>
</dbReference>
<evidence type="ECO:0000313" key="11">
    <source>
        <dbReference type="Proteomes" id="UP000292958"/>
    </source>
</evidence>
<dbReference type="Gene3D" id="3.90.550.10">
    <property type="entry name" value="Spore Coat Polysaccharide Biosynthesis Protein SpsA, Chain A"/>
    <property type="match status" value="1"/>
</dbReference>
<dbReference type="CDD" id="cd02503">
    <property type="entry name" value="MobA"/>
    <property type="match status" value="1"/>
</dbReference>
<evidence type="ECO:0000256" key="6">
    <source>
        <dbReference type="ARBA" id="ARBA00023134"/>
    </source>
</evidence>
<name>A0A4Q7YZP3_9BACT</name>
<dbReference type="SUPFAM" id="SSF53448">
    <property type="entry name" value="Nucleotide-diphospho-sugar transferases"/>
    <property type="match status" value="1"/>
</dbReference>
<feature type="binding site" evidence="8">
    <location>
        <begin position="11"/>
        <end position="13"/>
    </location>
    <ligand>
        <name>GTP</name>
        <dbReference type="ChEBI" id="CHEBI:37565"/>
    </ligand>
</feature>
<dbReference type="PANTHER" id="PTHR19136:SF81">
    <property type="entry name" value="MOLYBDENUM COFACTOR GUANYLYLTRANSFERASE"/>
    <property type="match status" value="1"/>
</dbReference>
<evidence type="ECO:0000256" key="1">
    <source>
        <dbReference type="ARBA" id="ARBA00022490"/>
    </source>
</evidence>
<evidence type="ECO:0000256" key="7">
    <source>
        <dbReference type="ARBA" id="ARBA00023150"/>
    </source>
</evidence>
<protein>
    <recommendedName>
        <fullName evidence="8">Probable molybdenum cofactor guanylyltransferase</fullName>
        <shortName evidence="8">MoCo guanylyltransferase</shortName>
        <ecNumber evidence="8">2.7.7.77</ecNumber>
    </recommendedName>
    <alternativeName>
        <fullName evidence="8">GTP:molybdopterin guanylyltransferase</fullName>
    </alternativeName>
    <alternativeName>
        <fullName evidence="8">Mo-MPT guanylyltransferase</fullName>
    </alternativeName>
    <alternativeName>
        <fullName evidence="8">Molybdopterin guanylyltransferase</fullName>
    </alternativeName>
    <alternativeName>
        <fullName evidence="8">Molybdopterin-guanine dinucleotide synthase</fullName>
        <shortName evidence="8">MGD synthase</shortName>
    </alternativeName>
</protein>
<comment type="catalytic activity">
    <reaction evidence="8">
        <text>Mo-molybdopterin + GTP + H(+) = Mo-molybdopterin guanine dinucleotide + diphosphate</text>
        <dbReference type="Rhea" id="RHEA:34243"/>
        <dbReference type="ChEBI" id="CHEBI:15378"/>
        <dbReference type="ChEBI" id="CHEBI:33019"/>
        <dbReference type="ChEBI" id="CHEBI:37565"/>
        <dbReference type="ChEBI" id="CHEBI:71302"/>
        <dbReference type="ChEBI" id="CHEBI:71310"/>
        <dbReference type="EC" id="2.7.7.77"/>
    </reaction>
</comment>
<comment type="function">
    <text evidence="8">Transfers a GMP moiety from GTP to Mo-molybdopterin (Mo-MPT) cofactor (Moco or molybdenum cofactor) to form Mo-molybdopterin guanine dinucleotide (Mo-MGD) cofactor.</text>
</comment>
<evidence type="ECO:0000256" key="2">
    <source>
        <dbReference type="ARBA" id="ARBA00022679"/>
    </source>
</evidence>
<dbReference type="GO" id="GO:0005525">
    <property type="term" value="F:GTP binding"/>
    <property type="evidence" value="ECO:0007669"/>
    <property type="project" value="UniProtKB-UniRule"/>
</dbReference>
<keyword evidence="6 8" id="KW-0342">GTP-binding</keyword>
<evidence type="ECO:0000256" key="3">
    <source>
        <dbReference type="ARBA" id="ARBA00022723"/>
    </source>
</evidence>
<dbReference type="InterPro" id="IPR013482">
    <property type="entry name" value="Molybde_CF_guanTrfase"/>
</dbReference>
<keyword evidence="5 8" id="KW-0460">Magnesium</keyword>
<organism evidence="10 11">
    <name type="scientific">Edaphobacter modestus</name>
    <dbReference type="NCBI Taxonomy" id="388466"/>
    <lineage>
        <taxon>Bacteria</taxon>
        <taxon>Pseudomonadati</taxon>
        <taxon>Acidobacteriota</taxon>
        <taxon>Terriglobia</taxon>
        <taxon>Terriglobales</taxon>
        <taxon>Acidobacteriaceae</taxon>
        <taxon>Edaphobacter</taxon>
    </lineage>
</organism>
<comment type="subcellular location">
    <subcellularLocation>
        <location evidence="8">Cytoplasm</location>
    </subcellularLocation>
</comment>
<evidence type="ECO:0000256" key="4">
    <source>
        <dbReference type="ARBA" id="ARBA00022741"/>
    </source>
</evidence>
<feature type="binding site" evidence="8">
    <location>
        <position position="66"/>
    </location>
    <ligand>
        <name>GTP</name>
        <dbReference type="ChEBI" id="CHEBI:37565"/>
    </ligand>
</feature>
<feature type="binding site" evidence="8">
    <location>
        <position position="95"/>
    </location>
    <ligand>
        <name>GTP</name>
        <dbReference type="ChEBI" id="CHEBI:37565"/>
    </ligand>
</feature>
<reference evidence="10 11" key="1">
    <citation type="submission" date="2019-02" db="EMBL/GenBank/DDBJ databases">
        <title>Genomic Encyclopedia of Archaeal and Bacterial Type Strains, Phase II (KMG-II): from individual species to whole genera.</title>
        <authorList>
            <person name="Goeker M."/>
        </authorList>
    </citation>
    <scope>NUCLEOTIDE SEQUENCE [LARGE SCALE GENOMIC DNA]</scope>
    <source>
        <strain evidence="10 11">DSM 18101</strain>
    </source>
</reference>
<dbReference type="InterPro" id="IPR025877">
    <property type="entry name" value="MobA-like_NTP_Trfase"/>
</dbReference>
<evidence type="ECO:0000256" key="8">
    <source>
        <dbReference type="HAMAP-Rule" id="MF_00316"/>
    </source>
</evidence>
<feature type="binding site" evidence="8">
    <location>
        <position position="95"/>
    </location>
    <ligand>
        <name>Mg(2+)</name>
        <dbReference type="ChEBI" id="CHEBI:18420"/>
    </ligand>
</feature>
<comment type="cofactor">
    <cofactor evidence="8">
        <name>Mg(2+)</name>
        <dbReference type="ChEBI" id="CHEBI:18420"/>
    </cofactor>
</comment>
<dbReference type="GO" id="GO:0046872">
    <property type="term" value="F:metal ion binding"/>
    <property type="evidence" value="ECO:0007669"/>
    <property type="project" value="UniProtKB-KW"/>
</dbReference>
<dbReference type="GO" id="GO:0006777">
    <property type="term" value="P:Mo-molybdopterin cofactor biosynthetic process"/>
    <property type="evidence" value="ECO:0007669"/>
    <property type="project" value="UniProtKB-KW"/>
</dbReference>
<keyword evidence="3 8" id="KW-0479">Metal-binding</keyword>
<proteinExistence type="inferred from homology"/>
<keyword evidence="1 8" id="KW-0963">Cytoplasm</keyword>
<dbReference type="InterPro" id="IPR029044">
    <property type="entry name" value="Nucleotide-diphossugar_trans"/>
</dbReference>
<dbReference type="GO" id="GO:0061603">
    <property type="term" value="F:molybdenum cofactor guanylyltransferase activity"/>
    <property type="evidence" value="ECO:0007669"/>
    <property type="project" value="UniProtKB-EC"/>
</dbReference>
<comment type="caution">
    <text evidence="10">The sequence shown here is derived from an EMBL/GenBank/DDBJ whole genome shotgun (WGS) entry which is preliminary data.</text>
</comment>
<dbReference type="OrthoDB" id="9788394at2"/>
<evidence type="ECO:0000256" key="5">
    <source>
        <dbReference type="ARBA" id="ARBA00022842"/>
    </source>
</evidence>